<evidence type="ECO:0000313" key="3">
    <source>
        <dbReference type="Proteomes" id="UP000221165"/>
    </source>
</evidence>
<protein>
    <submittedName>
        <fullName evidence="2">Rna polymerase ii accessory factor cdc73</fullName>
    </submittedName>
</protein>
<dbReference type="RefSeq" id="XP_067921319.1">
    <property type="nucleotide sequence ID" value="XM_068066704.1"/>
</dbReference>
<dbReference type="OrthoDB" id="2186602at2759"/>
<accession>A0A2C6JZW5</accession>
<gene>
    <name evidence="2" type="ORF">CSUI_006548</name>
</gene>
<name>A0A2C6JZW5_9APIC</name>
<organism evidence="2 3">
    <name type="scientific">Cystoisospora suis</name>
    <dbReference type="NCBI Taxonomy" id="483139"/>
    <lineage>
        <taxon>Eukaryota</taxon>
        <taxon>Sar</taxon>
        <taxon>Alveolata</taxon>
        <taxon>Apicomplexa</taxon>
        <taxon>Conoidasida</taxon>
        <taxon>Coccidia</taxon>
        <taxon>Eucoccidiorida</taxon>
        <taxon>Eimeriorina</taxon>
        <taxon>Sarcocystidae</taxon>
        <taxon>Cystoisospora</taxon>
    </lineage>
</organism>
<sequence>MFVYEEDAIPADVCGLNVKVIRLSRSHRYNDAAAATDFWASLEDFLLQPRKLCLAFDRRLDASGAGDSRTKVAGVPGSEAYSEGGGSTRGRSFGTGYGGHTMDTQRGHPGREGRYGYAGQREQSLHQLCKASSRHGQC</sequence>
<dbReference type="Proteomes" id="UP000221165">
    <property type="component" value="Unassembled WGS sequence"/>
</dbReference>
<evidence type="ECO:0000256" key="1">
    <source>
        <dbReference type="SAM" id="MobiDB-lite"/>
    </source>
</evidence>
<proteinExistence type="predicted"/>
<dbReference type="EMBL" id="MIGC01003317">
    <property type="protein sequence ID" value="PHJ19621.1"/>
    <property type="molecule type" value="Genomic_DNA"/>
</dbReference>
<evidence type="ECO:0000313" key="2">
    <source>
        <dbReference type="EMBL" id="PHJ19621.1"/>
    </source>
</evidence>
<dbReference type="Gene3D" id="3.40.50.11990">
    <property type="entry name" value="RNA polymerase II accessory factor, Cdc73 C-terminal domain"/>
    <property type="match status" value="1"/>
</dbReference>
<feature type="region of interest" description="Disordered" evidence="1">
    <location>
        <begin position="64"/>
        <end position="111"/>
    </location>
</feature>
<comment type="caution">
    <text evidence="2">The sequence shown here is derived from an EMBL/GenBank/DDBJ whole genome shotgun (WGS) entry which is preliminary data.</text>
</comment>
<feature type="compositionally biased region" description="Gly residues" evidence="1">
    <location>
        <begin position="83"/>
        <end position="99"/>
    </location>
</feature>
<dbReference type="GeneID" id="94429915"/>
<dbReference type="AlphaFoldDB" id="A0A2C6JZW5"/>
<reference evidence="2 3" key="1">
    <citation type="journal article" date="2017" name="Int. J. Parasitol.">
        <title>The genome of the protozoan parasite Cystoisospora suis and a reverse vaccinology approach to identify vaccine candidates.</title>
        <authorList>
            <person name="Palmieri N."/>
            <person name="Shrestha A."/>
            <person name="Ruttkowski B."/>
            <person name="Beck T."/>
            <person name="Vogl C."/>
            <person name="Tomley F."/>
            <person name="Blake D.P."/>
            <person name="Joachim A."/>
        </authorList>
    </citation>
    <scope>NUCLEOTIDE SEQUENCE [LARGE SCALE GENOMIC DNA]</scope>
    <source>
        <strain evidence="2 3">Wien I</strain>
    </source>
</reference>
<dbReference type="InterPro" id="IPR038103">
    <property type="entry name" value="CDC73_C_sf"/>
</dbReference>
<keyword evidence="3" id="KW-1185">Reference proteome</keyword>
<dbReference type="VEuPathDB" id="ToxoDB:CSUI_006548"/>